<dbReference type="Gene3D" id="3.30.2010.10">
    <property type="entry name" value="Metalloproteases ('zincins'), catalytic domain"/>
    <property type="match status" value="1"/>
</dbReference>
<comment type="similarity">
    <text evidence="6">Belongs to the peptidase M48 family.</text>
</comment>
<dbReference type="GO" id="GO:0016020">
    <property type="term" value="C:membrane"/>
    <property type="evidence" value="ECO:0007669"/>
    <property type="project" value="TreeGrafter"/>
</dbReference>
<feature type="domain" description="Peptidase M48" evidence="8">
    <location>
        <begin position="76"/>
        <end position="261"/>
    </location>
</feature>
<keyword evidence="5 6" id="KW-0482">Metalloprotease</keyword>
<dbReference type="GO" id="GO:0046872">
    <property type="term" value="F:metal ion binding"/>
    <property type="evidence" value="ECO:0007669"/>
    <property type="project" value="UniProtKB-KW"/>
</dbReference>
<keyword evidence="7" id="KW-0732">Signal</keyword>
<gene>
    <name evidence="9" type="ORF">DFR44_10778</name>
</gene>
<name>A0A4R6Y8Y7_9BURK</name>
<comment type="cofactor">
    <cofactor evidence="6">
        <name>Zn(2+)</name>
        <dbReference type="ChEBI" id="CHEBI:29105"/>
    </cofactor>
    <text evidence="6">Binds 1 zinc ion per subunit.</text>
</comment>
<feature type="chain" id="PRO_5020588243" evidence="7">
    <location>
        <begin position="26"/>
        <end position="276"/>
    </location>
</feature>
<dbReference type="InterPro" id="IPR051156">
    <property type="entry name" value="Mito/Outer_Membr_Metalloprot"/>
</dbReference>
<dbReference type="CDD" id="cd07331">
    <property type="entry name" value="M48C_Oma1_like"/>
    <property type="match status" value="1"/>
</dbReference>
<reference evidence="9 10" key="1">
    <citation type="submission" date="2019-03" db="EMBL/GenBank/DDBJ databases">
        <title>Genomic Encyclopedia of Type Strains, Phase IV (KMG-IV): sequencing the most valuable type-strain genomes for metagenomic binning, comparative biology and taxonomic classification.</title>
        <authorList>
            <person name="Goeker M."/>
        </authorList>
    </citation>
    <scope>NUCLEOTIDE SEQUENCE [LARGE SCALE GENOMIC DNA]</scope>
    <source>
        <strain evidence="9 10">DSM 102852</strain>
    </source>
</reference>
<evidence type="ECO:0000256" key="2">
    <source>
        <dbReference type="ARBA" id="ARBA00022723"/>
    </source>
</evidence>
<dbReference type="InterPro" id="IPR001915">
    <property type="entry name" value="Peptidase_M48"/>
</dbReference>
<keyword evidence="2" id="KW-0479">Metal-binding</keyword>
<accession>A0A4R6Y8Y7</accession>
<dbReference type="PROSITE" id="PS51257">
    <property type="entry name" value="PROKAR_LIPOPROTEIN"/>
    <property type="match status" value="1"/>
</dbReference>
<keyword evidence="4 6" id="KW-0862">Zinc</keyword>
<evidence type="ECO:0000313" key="10">
    <source>
        <dbReference type="Proteomes" id="UP000294480"/>
    </source>
</evidence>
<evidence type="ECO:0000313" key="9">
    <source>
        <dbReference type="EMBL" id="TDR31861.1"/>
    </source>
</evidence>
<keyword evidence="3 6" id="KW-0378">Hydrolase</keyword>
<evidence type="ECO:0000256" key="1">
    <source>
        <dbReference type="ARBA" id="ARBA00022670"/>
    </source>
</evidence>
<dbReference type="Pfam" id="PF01435">
    <property type="entry name" value="Peptidase_M48"/>
    <property type="match status" value="1"/>
</dbReference>
<dbReference type="GO" id="GO:0004222">
    <property type="term" value="F:metalloendopeptidase activity"/>
    <property type="evidence" value="ECO:0007669"/>
    <property type="project" value="InterPro"/>
</dbReference>
<dbReference type="PANTHER" id="PTHR22726">
    <property type="entry name" value="METALLOENDOPEPTIDASE OMA1"/>
    <property type="match status" value="1"/>
</dbReference>
<dbReference type="Proteomes" id="UP000294480">
    <property type="component" value="Unassembled WGS sequence"/>
</dbReference>
<feature type="signal peptide" evidence="7">
    <location>
        <begin position="1"/>
        <end position="25"/>
    </location>
</feature>
<evidence type="ECO:0000256" key="3">
    <source>
        <dbReference type="ARBA" id="ARBA00022801"/>
    </source>
</evidence>
<organism evidence="9 10">
    <name type="scientific">Hydromonas duriensis</name>
    <dbReference type="NCBI Taxonomy" id="1527608"/>
    <lineage>
        <taxon>Bacteria</taxon>
        <taxon>Pseudomonadati</taxon>
        <taxon>Pseudomonadota</taxon>
        <taxon>Betaproteobacteria</taxon>
        <taxon>Burkholderiales</taxon>
        <taxon>Burkholderiaceae</taxon>
        <taxon>Hydromonas</taxon>
    </lineage>
</organism>
<dbReference type="PANTHER" id="PTHR22726:SF1">
    <property type="entry name" value="METALLOENDOPEPTIDASE OMA1, MITOCHONDRIAL"/>
    <property type="match status" value="1"/>
</dbReference>
<dbReference type="GO" id="GO:0051603">
    <property type="term" value="P:proteolysis involved in protein catabolic process"/>
    <property type="evidence" value="ECO:0007669"/>
    <property type="project" value="TreeGrafter"/>
</dbReference>
<comment type="caution">
    <text evidence="9">The sequence shown here is derived from an EMBL/GenBank/DDBJ whole genome shotgun (WGS) entry which is preliminary data.</text>
</comment>
<sequence>MNFMKTKIASIVAASLLLASCGTQQVTTTDNVVGVNRKQSFSISSQAMNAQAAKGYAEMVADARSKGLLNTDKALTARVRGIANRLIAKAPVLRPDAKTWAWEENVFTDKEINAFCFPGGKIGVYSGLVTRLNLTDDEIAQVMGHEIAHALREHSREQATRKQGVDFVAGILGAVGQAYGVSSAGQLASIGADVGFNLPFSRTHETEADQLGLELAARAGYNPDAAAKLWEKMQKVEGGGVPQILSTHPAPENRQANLRELADKVRPLYLASKKAQ</sequence>
<evidence type="ECO:0000259" key="8">
    <source>
        <dbReference type="Pfam" id="PF01435"/>
    </source>
</evidence>
<dbReference type="EMBL" id="SNZE01000007">
    <property type="protein sequence ID" value="TDR31861.1"/>
    <property type="molecule type" value="Genomic_DNA"/>
</dbReference>
<keyword evidence="10" id="KW-1185">Reference proteome</keyword>
<evidence type="ECO:0000256" key="5">
    <source>
        <dbReference type="ARBA" id="ARBA00023049"/>
    </source>
</evidence>
<keyword evidence="1 6" id="KW-0645">Protease</keyword>
<evidence type="ECO:0000256" key="4">
    <source>
        <dbReference type="ARBA" id="ARBA00022833"/>
    </source>
</evidence>
<evidence type="ECO:0000256" key="7">
    <source>
        <dbReference type="SAM" id="SignalP"/>
    </source>
</evidence>
<evidence type="ECO:0000256" key="6">
    <source>
        <dbReference type="RuleBase" id="RU003983"/>
    </source>
</evidence>
<proteinExistence type="inferred from homology"/>
<dbReference type="AlphaFoldDB" id="A0A4R6Y8Y7"/>
<protein>
    <submittedName>
        <fullName evidence="9">Peptidase M48-like protein</fullName>
    </submittedName>
</protein>